<dbReference type="EMBL" id="AQOB01000006">
    <property type="protein sequence ID" value="EOQ37202.1"/>
    <property type="molecule type" value="Genomic_DNA"/>
</dbReference>
<dbReference type="RefSeq" id="WP_016148027.1">
    <property type="nucleotide sequence ID" value="NZ_KB976104.1"/>
</dbReference>
<gene>
    <name evidence="1" type="ORF">HMPREF1526_01893</name>
</gene>
<proteinExistence type="predicted"/>
<comment type="caution">
    <text evidence="1">The sequence shown here is derived from an EMBL/GenBank/DDBJ whole genome shotgun (WGS) entry which is preliminary data.</text>
</comment>
<keyword evidence="2" id="KW-1185">Reference proteome</keyword>
<reference evidence="1 2" key="1">
    <citation type="submission" date="2013-01" db="EMBL/GenBank/DDBJ databases">
        <title>The Genome Sequence of Butyricicoccus pullicaecorum 1.2.</title>
        <authorList>
            <consortium name="The Broad Institute Genome Sequencing Platform"/>
            <person name="Earl A."/>
            <person name="Ward D."/>
            <person name="Feldgarden M."/>
            <person name="Gevers D."/>
            <person name="Van Immerseel F."/>
            <person name="Eeckhaut V."/>
            <person name="Walker B."/>
            <person name="Young S.K."/>
            <person name="Zeng Q."/>
            <person name="Gargeya S."/>
            <person name="Fitzgerald M."/>
            <person name="Haas B."/>
            <person name="Abouelleil A."/>
            <person name="Alvarado L."/>
            <person name="Arachchi H.M."/>
            <person name="Berlin A.M."/>
            <person name="Chapman S.B."/>
            <person name="Dewar J."/>
            <person name="Goldberg J."/>
            <person name="Griggs A."/>
            <person name="Gujja S."/>
            <person name="Hansen M."/>
            <person name="Howarth C."/>
            <person name="Imamovic A."/>
            <person name="Larimer J."/>
            <person name="McCowan C."/>
            <person name="Murphy C."/>
            <person name="Neiman D."/>
            <person name="Pearson M."/>
            <person name="Priest M."/>
            <person name="Roberts A."/>
            <person name="Saif S."/>
            <person name="Shea T."/>
            <person name="Sisk P."/>
            <person name="Sykes S."/>
            <person name="Wortman J."/>
            <person name="Nusbaum C."/>
            <person name="Birren B."/>
        </authorList>
    </citation>
    <scope>NUCLEOTIDE SEQUENCE [LARGE SCALE GENOMIC DNA]</scope>
    <source>
        <strain evidence="1 2">1.2</strain>
    </source>
</reference>
<dbReference type="eggNOG" id="ENOG5033JX7">
    <property type="taxonomic scope" value="Bacteria"/>
</dbReference>
<evidence type="ECO:0000313" key="2">
    <source>
        <dbReference type="Proteomes" id="UP000013981"/>
    </source>
</evidence>
<dbReference type="OrthoDB" id="2970424at2"/>
<evidence type="ECO:0000313" key="1">
    <source>
        <dbReference type="EMBL" id="EOQ37202.1"/>
    </source>
</evidence>
<dbReference type="HOGENOM" id="CLU_190509_0_0_9"/>
<accession>R8W218</accession>
<dbReference type="Proteomes" id="UP000013981">
    <property type="component" value="Unassembled WGS sequence"/>
</dbReference>
<protein>
    <submittedName>
        <fullName evidence="1">Uncharacterized protein</fullName>
    </submittedName>
</protein>
<sequence length="87" mass="9368">MNKATCRGCGAPIVWIKTPAGKAMPCDPAPVYYKATPDGKDKVVTTRGEVVSCEIVPGANATDAGYRPHWATCPQADRFKRGGRHHE</sequence>
<dbReference type="PATRIC" id="fig|1203606.4.peg.1844"/>
<name>R8W218_9FIRM</name>
<organism evidence="1 2">
    <name type="scientific">Butyricicoccus pullicaecorum 1.2</name>
    <dbReference type="NCBI Taxonomy" id="1203606"/>
    <lineage>
        <taxon>Bacteria</taxon>
        <taxon>Bacillati</taxon>
        <taxon>Bacillota</taxon>
        <taxon>Clostridia</taxon>
        <taxon>Eubacteriales</taxon>
        <taxon>Butyricicoccaceae</taxon>
        <taxon>Butyricicoccus</taxon>
    </lineage>
</organism>
<dbReference type="AlphaFoldDB" id="R8W218"/>